<evidence type="ECO:0000313" key="4">
    <source>
        <dbReference type="Proteomes" id="UP000835792"/>
    </source>
</evidence>
<dbReference type="NCBIfam" id="NF011994">
    <property type="entry name" value="PRK15450.1"/>
    <property type="match status" value="1"/>
</dbReference>
<comment type="caution">
    <text evidence="2">The sequence shown here is derived from an EMBL/GenBank/DDBJ whole genome shotgun (WGS) entry which is preliminary data.</text>
</comment>
<organism evidence="2 3">
    <name type="scientific">Citrobacter youngae</name>
    <dbReference type="NCBI Taxonomy" id="133448"/>
    <lineage>
        <taxon>Bacteria</taxon>
        <taxon>Pseudomonadati</taxon>
        <taxon>Pseudomonadota</taxon>
        <taxon>Gammaproteobacteria</taxon>
        <taxon>Enterobacterales</taxon>
        <taxon>Enterobacteriaceae</taxon>
        <taxon>Citrobacter</taxon>
        <taxon>Citrobacter freundii complex</taxon>
    </lineage>
</organism>
<reference evidence="1" key="2">
    <citation type="submission" date="2020-05" db="EMBL/GenBank/DDBJ databases">
        <authorList>
            <person name="Delgado-Blas J."/>
        </authorList>
    </citation>
    <scope>NUCLEOTIDE SEQUENCE</scope>
    <source>
        <strain evidence="1">BB1468</strain>
    </source>
</reference>
<accession>A0A9Q7ZPW2</accession>
<dbReference type="InterPro" id="IPR038679">
    <property type="entry name" value="PmrD_sf"/>
</dbReference>
<dbReference type="Gene3D" id="2.40.50.650">
    <property type="match status" value="1"/>
</dbReference>
<gene>
    <name evidence="2" type="primary">pmrD</name>
    <name evidence="1" type="ORF">GHA_04452</name>
    <name evidence="2" type="ORF">NCTC8782_02992</name>
</gene>
<evidence type="ECO:0000313" key="2">
    <source>
        <dbReference type="EMBL" id="SUX80399.1"/>
    </source>
</evidence>
<evidence type="ECO:0000313" key="3">
    <source>
        <dbReference type="Proteomes" id="UP000255286"/>
    </source>
</evidence>
<name>A0A9Q7ZPW2_9ENTR</name>
<dbReference type="AlphaFoldDB" id="A0A9Q7ZPW2"/>
<evidence type="ECO:0000313" key="1">
    <source>
        <dbReference type="EMBL" id="CAB5605698.1"/>
    </source>
</evidence>
<sequence length="87" mass="9928">MEWHVKKSCCNQKAGRLYIVLCDSGGSLKMLAEAQASERVKAGDLLSPLKDAQYCINRDASRVIKIIDARQYLAEEWERLRQLSDDK</sequence>
<dbReference type="RefSeq" id="WP_048211083.1">
    <property type="nucleotide sequence ID" value="NZ_CAHPRB010000021.1"/>
</dbReference>
<reference evidence="2 3" key="1">
    <citation type="submission" date="2018-06" db="EMBL/GenBank/DDBJ databases">
        <authorList>
            <consortium name="Pathogen Informatics"/>
            <person name="Doyle S."/>
        </authorList>
    </citation>
    <scope>NUCLEOTIDE SEQUENCE [LARGE SCALE GENOMIC DNA]</scope>
    <source>
        <strain evidence="2 3">NCTC8782</strain>
    </source>
</reference>
<dbReference type="GeneID" id="83647414"/>
<dbReference type="Pfam" id="PF11183">
    <property type="entry name" value="PmrD"/>
    <property type="match status" value="1"/>
</dbReference>
<proteinExistence type="predicted"/>
<protein>
    <submittedName>
        <fullName evidence="2">Polymyxin resistance protein pmrD</fullName>
    </submittedName>
</protein>
<keyword evidence="4" id="KW-1185">Reference proteome</keyword>
<dbReference type="Proteomes" id="UP000835792">
    <property type="component" value="Unassembled WGS sequence"/>
</dbReference>
<dbReference type="EMBL" id="UIGT01000001">
    <property type="protein sequence ID" value="SUX80399.1"/>
    <property type="molecule type" value="Genomic_DNA"/>
</dbReference>
<dbReference type="EMBL" id="CAHPRB010000021">
    <property type="protein sequence ID" value="CAB5605698.1"/>
    <property type="molecule type" value="Genomic_DNA"/>
</dbReference>
<dbReference type="InterPro" id="IPR044854">
    <property type="entry name" value="IraM/PmrD"/>
</dbReference>
<dbReference type="Proteomes" id="UP000255286">
    <property type="component" value="Unassembled WGS sequence"/>
</dbReference>